<evidence type="ECO:0000313" key="1">
    <source>
        <dbReference type="EMBL" id="OHT08316.1"/>
    </source>
</evidence>
<dbReference type="AlphaFoldDB" id="A0A1J4KEX1"/>
<dbReference type="GO" id="GO:0006886">
    <property type="term" value="P:intracellular protein transport"/>
    <property type="evidence" value="ECO:0007669"/>
    <property type="project" value="InterPro"/>
</dbReference>
<dbReference type="GO" id="GO:0030897">
    <property type="term" value="C:HOPS complex"/>
    <property type="evidence" value="ECO:0007669"/>
    <property type="project" value="TreeGrafter"/>
</dbReference>
<dbReference type="Proteomes" id="UP000179807">
    <property type="component" value="Unassembled WGS sequence"/>
</dbReference>
<dbReference type="GeneID" id="94826893"/>
<name>A0A1J4KEX1_9EUKA</name>
<dbReference type="EMBL" id="MLAK01000671">
    <property type="protein sequence ID" value="OHT08316.1"/>
    <property type="molecule type" value="Genomic_DNA"/>
</dbReference>
<evidence type="ECO:0000313" key="2">
    <source>
        <dbReference type="Proteomes" id="UP000179807"/>
    </source>
</evidence>
<dbReference type="RefSeq" id="XP_068361452.1">
    <property type="nucleotide sequence ID" value="XM_068492189.1"/>
</dbReference>
<comment type="caution">
    <text evidence="1">The sequence shown here is derived from an EMBL/GenBank/DDBJ whole genome shotgun (WGS) entry which is preliminary data.</text>
</comment>
<gene>
    <name evidence="1" type="ORF">TRFO_04935</name>
</gene>
<dbReference type="GO" id="GO:0042144">
    <property type="term" value="P:vacuole fusion, non-autophagic"/>
    <property type="evidence" value="ECO:0007669"/>
    <property type="project" value="TreeGrafter"/>
</dbReference>
<dbReference type="PANTHER" id="PTHR12811">
    <property type="entry name" value="VACUOLAR PROTEIN SORTING VPS16"/>
    <property type="match status" value="1"/>
</dbReference>
<reference evidence="1" key="1">
    <citation type="submission" date="2016-10" db="EMBL/GenBank/DDBJ databases">
        <authorList>
            <person name="Benchimol M."/>
            <person name="Almeida L.G."/>
            <person name="Vasconcelos A.T."/>
            <person name="Perreira-Neves A."/>
            <person name="Rosa I.A."/>
            <person name="Tasca T."/>
            <person name="Bogo M.R."/>
            <person name="de Souza W."/>
        </authorList>
    </citation>
    <scope>NUCLEOTIDE SEQUENCE [LARGE SCALE GENOMIC DNA]</scope>
    <source>
        <strain evidence="1">K</strain>
    </source>
</reference>
<keyword evidence="2" id="KW-1185">Reference proteome</keyword>
<dbReference type="GO" id="GO:0005765">
    <property type="term" value="C:lysosomal membrane"/>
    <property type="evidence" value="ECO:0007669"/>
    <property type="project" value="TreeGrafter"/>
</dbReference>
<dbReference type="OrthoDB" id="1792at2759"/>
<dbReference type="GO" id="GO:0003779">
    <property type="term" value="F:actin binding"/>
    <property type="evidence" value="ECO:0007669"/>
    <property type="project" value="TreeGrafter"/>
</dbReference>
<accession>A0A1J4KEX1</accession>
<dbReference type="GO" id="GO:0016197">
    <property type="term" value="P:endosomal transport"/>
    <property type="evidence" value="ECO:0007669"/>
    <property type="project" value="TreeGrafter"/>
</dbReference>
<dbReference type="SUPFAM" id="SSF50978">
    <property type="entry name" value="WD40 repeat-like"/>
    <property type="match status" value="1"/>
</dbReference>
<dbReference type="InterPro" id="IPR016534">
    <property type="entry name" value="VPS16"/>
</dbReference>
<evidence type="ECO:0008006" key="3">
    <source>
        <dbReference type="Google" id="ProtNLM"/>
    </source>
</evidence>
<dbReference type="InterPro" id="IPR036322">
    <property type="entry name" value="WD40_repeat_dom_sf"/>
</dbReference>
<organism evidence="1 2">
    <name type="scientific">Tritrichomonas foetus</name>
    <dbReference type="NCBI Taxonomy" id="1144522"/>
    <lineage>
        <taxon>Eukaryota</taxon>
        <taxon>Metamonada</taxon>
        <taxon>Parabasalia</taxon>
        <taxon>Tritrichomonadida</taxon>
        <taxon>Tritrichomonadidae</taxon>
        <taxon>Tritrichomonas</taxon>
    </lineage>
</organism>
<sequence length="743" mass="84929">MNLENIKRDWKKFGNEAFIYRKLYDCETHRIAEFEFVPSYHGGLFARFKYGNTIDIFNNAGQLMLTTYLPPSEPIYTVFWCQGANLGILYQTGDISIFSLAGEQITTFKAPEVSYVKFASAFYNGVSVITTENSLCVFDLNLYRYQAFTKIDMTKEITAFTFYRGLKTEGYVAFNDGSIVCITTKSVTEIASLAFIPFKIYASPNANYIAVSAEDKVIIISTQLSPTNYIFDVRASSIAWVTDESLLVVEKQRLHFITIPDFHHAFEIDFTVKMVIQDIDNARIYADTGLFLMQKVPKEIMQLFNNKEIAQVVSIIKEYGGRQISSFKTVLKSEMVQNCLTQMIAAAQVAFDPLIQQQLFYIVAFINTCDPQVSIQNQYTTAMNNVNLLNSLRSHEVGMTTTAASLKYVPLVNYIDIAMSLNLYGWAFELCNLFDINLTPVVERWAYAMLQKNGESALPFVLDRISEYEDIDYRKLANFCIDHHYVRESCTEICDKIFPITDRVMTLSRVIHSEPLDVALKTRDGDSIIALLVHLKTKVSPQRFAQILSGSREATSHFALYQGFEDAKELSKIQNIDKRLLFQWLSITEPPNTFGRNKDRLSSYKTLLDQMGSPLSKWCERQTNFVSTVNRMPDYSQQIKCPSPREVVGFFAANKDFDNAKKITKIYGMSDKYYAQTCARSLAKHGMWEDFKSFISRDSSLKAEDLVDICFEHGNNDLGLIYLQDLQPEIRQKKMELYGIVVV</sequence>
<dbReference type="GO" id="GO:0005768">
    <property type="term" value="C:endosome"/>
    <property type="evidence" value="ECO:0007669"/>
    <property type="project" value="TreeGrafter"/>
</dbReference>
<dbReference type="PANTHER" id="PTHR12811:SF0">
    <property type="entry name" value="VACUOLAR PROTEIN SORTING-ASSOCIATED PROTEIN 16 HOMOLOG"/>
    <property type="match status" value="1"/>
</dbReference>
<proteinExistence type="predicted"/>
<dbReference type="VEuPathDB" id="TrichDB:TRFO_04935"/>
<protein>
    <recommendedName>
        <fullName evidence="3">Vps16 N-terminal domain-containing protein</fullName>
    </recommendedName>
</protein>